<accession>A0A8J5UQ85</accession>
<feature type="region of interest" description="Disordered" evidence="1">
    <location>
        <begin position="41"/>
        <end position="75"/>
    </location>
</feature>
<sequence>MDVKTVIFNEGLVAGYPEASFNEARVGVIWTGHVEARKLTKYPEPTLSPKPAGKNGGPTTVFPTIDNKNSLGRAW</sequence>
<protein>
    <submittedName>
        <fullName evidence="2">Uncharacterized protein</fullName>
    </submittedName>
</protein>
<dbReference type="AlphaFoldDB" id="A0A8J5UQ85"/>
<evidence type="ECO:0000256" key="1">
    <source>
        <dbReference type="SAM" id="MobiDB-lite"/>
    </source>
</evidence>
<dbReference type="Proteomes" id="UP000729913">
    <property type="component" value="Unassembled WGS sequence"/>
</dbReference>
<name>A0A8J5UQ85_9HYME</name>
<organism evidence="2 3">
    <name type="scientific">Cotesia typhae</name>
    <dbReference type="NCBI Taxonomy" id="2053667"/>
    <lineage>
        <taxon>Eukaryota</taxon>
        <taxon>Metazoa</taxon>
        <taxon>Ecdysozoa</taxon>
        <taxon>Arthropoda</taxon>
        <taxon>Hexapoda</taxon>
        <taxon>Insecta</taxon>
        <taxon>Pterygota</taxon>
        <taxon>Neoptera</taxon>
        <taxon>Endopterygota</taxon>
        <taxon>Hymenoptera</taxon>
        <taxon>Apocrita</taxon>
        <taxon>Ichneumonoidea</taxon>
        <taxon>Braconidae</taxon>
        <taxon>Microgastrinae</taxon>
        <taxon>Cotesia</taxon>
    </lineage>
</organism>
<reference evidence="2" key="2">
    <citation type="submission" date="2021-04" db="EMBL/GenBank/DDBJ databases">
        <title>Genome-wide patterns of bracovirus chromosomal integration into multiple host tissues during parasitism.</title>
        <authorList>
            <person name="Chebbi M.A.C."/>
        </authorList>
    </citation>
    <scope>NUCLEOTIDE SEQUENCE</scope>
    <source>
        <tissue evidence="2">Whole body</tissue>
    </source>
</reference>
<dbReference type="EMBL" id="JAAOIC020000054">
    <property type="protein sequence ID" value="KAG8035672.1"/>
    <property type="molecule type" value="Genomic_DNA"/>
</dbReference>
<gene>
    <name evidence="2" type="ORF">G9C98_001100</name>
</gene>
<keyword evidence="3" id="KW-1185">Reference proteome</keyword>
<proteinExistence type="predicted"/>
<evidence type="ECO:0000313" key="3">
    <source>
        <dbReference type="Proteomes" id="UP000729913"/>
    </source>
</evidence>
<comment type="caution">
    <text evidence="2">The sequence shown here is derived from an EMBL/GenBank/DDBJ whole genome shotgun (WGS) entry which is preliminary data.</text>
</comment>
<evidence type="ECO:0000313" key="2">
    <source>
        <dbReference type="EMBL" id="KAG8035672.1"/>
    </source>
</evidence>
<feature type="compositionally biased region" description="Polar residues" evidence="1">
    <location>
        <begin position="57"/>
        <end position="75"/>
    </location>
</feature>
<reference evidence="2" key="1">
    <citation type="submission" date="2020-03" db="EMBL/GenBank/DDBJ databases">
        <authorList>
            <person name="Chebbi M.A."/>
            <person name="Drezen J.M."/>
        </authorList>
    </citation>
    <scope>NUCLEOTIDE SEQUENCE</scope>
    <source>
        <tissue evidence="2">Whole body</tissue>
    </source>
</reference>